<dbReference type="InterPro" id="IPR006626">
    <property type="entry name" value="PbH1"/>
</dbReference>
<dbReference type="SUPFAM" id="SSF51126">
    <property type="entry name" value="Pectin lyase-like"/>
    <property type="match status" value="2"/>
</dbReference>
<dbReference type="InterPro" id="IPR012334">
    <property type="entry name" value="Pectin_lyas_fold"/>
</dbReference>
<evidence type="ECO:0000313" key="3">
    <source>
        <dbReference type="EMBL" id="QDH81111.1"/>
    </source>
</evidence>
<feature type="domain" description="Rhamnogalacturonase A/B/Epimerase-like pectate lyase" evidence="2">
    <location>
        <begin position="40"/>
        <end position="267"/>
    </location>
</feature>
<dbReference type="EMBL" id="CP041253">
    <property type="protein sequence ID" value="QDH81111.1"/>
    <property type="molecule type" value="Genomic_DNA"/>
</dbReference>
<sequence length="575" mass="62304">MPQKIKTHTITYYLVTALLLICGSVSGQATSLEPSKTTVWNVKDHHAQGDGQTDDTGAIQQTIGMASAGDTVWIPEGTYRVRALGLRSGVHIKADGTLVQQLDSTQEFTNGHQNSSAPLFRGKDISNVSISLNAQALHEAIYLSGSRNVTIYDSHLSGDSTKFRSFSGILLYKCANISIGQTSVMGFGTDRRHTDSYQPGTGIRILESKEVTIQESTIRKNGENGIFIHASPDITVFHSDISYNGMSGIQVAFGTSGVEKNYRFENNTFHCNASDAVDINNRGPKGPQAIHAAIINNDSRDNGFVDGKSTPDGSGIATLVNVSDVEVIANQAKGNNRPAIYMEDCGEILVKDNVADNQVELVGGLKQLNMLSNVFSNVTFIDNVHAQYICMENNQLTTLHLPNGIRVDSLLINENELANASININLLGNIELLGNRIVNEGKNPTLLLVKADGIRIANNHILSHRAPALTIHASAKDVLVKENTIRSANTCIIDQGAVNLRIEGNKLTALETGSHYFTLRSKNPQNLQLTGNEHTGKEEYPVIFMEGKGTARLNAEKIIRGTTEFGEIKVATSNL</sequence>
<reference evidence="3 4" key="1">
    <citation type="submission" date="2019-06" db="EMBL/GenBank/DDBJ databases">
        <title>Echinicola alkalisoli sp. nov. isolated from saline soil.</title>
        <authorList>
            <person name="Sun J.-Q."/>
            <person name="Xu L."/>
        </authorList>
    </citation>
    <scope>NUCLEOTIDE SEQUENCE [LARGE SCALE GENOMIC DNA]</scope>
    <source>
        <strain evidence="3 4">LN3S3</strain>
    </source>
</reference>
<organism evidence="3 4">
    <name type="scientific">Echinicola soli</name>
    <dbReference type="NCBI Taxonomy" id="2591634"/>
    <lineage>
        <taxon>Bacteria</taxon>
        <taxon>Pseudomonadati</taxon>
        <taxon>Bacteroidota</taxon>
        <taxon>Cytophagia</taxon>
        <taxon>Cytophagales</taxon>
        <taxon>Cyclobacteriaceae</taxon>
        <taxon>Echinicola</taxon>
    </lineage>
</organism>
<feature type="chain" id="PRO_5022088591" evidence="1">
    <location>
        <begin position="30"/>
        <end position="575"/>
    </location>
</feature>
<dbReference type="InterPro" id="IPR024535">
    <property type="entry name" value="RHGA/B-epi-like_pectate_lyase"/>
</dbReference>
<accession>A0A514CMS9</accession>
<keyword evidence="1" id="KW-0732">Signal</keyword>
<dbReference type="Gene3D" id="2.160.20.10">
    <property type="entry name" value="Single-stranded right-handed beta-helix, Pectin lyase-like"/>
    <property type="match status" value="2"/>
</dbReference>
<evidence type="ECO:0000256" key="1">
    <source>
        <dbReference type="SAM" id="SignalP"/>
    </source>
</evidence>
<dbReference type="KEGG" id="echi:FKX85_19570"/>
<dbReference type="RefSeq" id="WP_141616326.1">
    <property type="nucleotide sequence ID" value="NZ_CP041253.1"/>
</dbReference>
<dbReference type="Pfam" id="PF12708">
    <property type="entry name" value="Pect-lyase_RHGA_epim"/>
    <property type="match status" value="1"/>
</dbReference>
<name>A0A514CMS9_9BACT</name>
<dbReference type="OrthoDB" id="241638at2"/>
<evidence type="ECO:0000313" key="4">
    <source>
        <dbReference type="Proteomes" id="UP000316614"/>
    </source>
</evidence>
<keyword evidence="4" id="KW-1185">Reference proteome</keyword>
<protein>
    <submittedName>
        <fullName evidence="3">Endopolygalacturonase</fullName>
    </submittedName>
</protein>
<dbReference type="Proteomes" id="UP000316614">
    <property type="component" value="Chromosome"/>
</dbReference>
<dbReference type="AlphaFoldDB" id="A0A514CMS9"/>
<dbReference type="SMART" id="SM00710">
    <property type="entry name" value="PbH1"/>
    <property type="match status" value="9"/>
</dbReference>
<dbReference type="InterPro" id="IPR011050">
    <property type="entry name" value="Pectin_lyase_fold/virulence"/>
</dbReference>
<proteinExistence type="predicted"/>
<gene>
    <name evidence="3" type="ORF">FKX85_19570</name>
</gene>
<feature type="signal peptide" evidence="1">
    <location>
        <begin position="1"/>
        <end position="29"/>
    </location>
</feature>
<evidence type="ECO:0000259" key="2">
    <source>
        <dbReference type="Pfam" id="PF12708"/>
    </source>
</evidence>